<comment type="caution">
    <text evidence="2">The sequence shown here is derived from an EMBL/GenBank/DDBJ whole genome shotgun (WGS) entry which is preliminary data.</text>
</comment>
<proteinExistence type="predicted"/>
<dbReference type="InterPro" id="IPR025263">
    <property type="entry name" value="YhdP_central"/>
</dbReference>
<dbReference type="AlphaFoldDB" id="A0A2N5DXX1"/>
<evidence type="ECO:0000313" key="2">
    <source>
        <dbReference type="EMBL" id="PLR32359.1"/>
    </source>
</evidence>
<dbReference type="Pfam" id="PF13116">
    <property type="entry name" value="YhdP"/>
    <property type="match status" value="1"/>
</dbReference>
<dbReference type="RefSeq" id="WP_101817929.1">
    <property type="nucleotide sequence ID" value="NZ_PJZF01000021.1"/>
</dbReference>
<organism evidence="2 3">
    <name type="scientific">Chimaeribacter californicus</name>
    <dbReference type="NCBI Taxonomy" id="2060067"/>
    <lineage>
        <taxon>Bacteria</taxon>
        <taxon>Pseudomonadati</taxon>
        <taxon>Pseudomonadota</taxon>
        <taxon>Gammaproteobacteria</taxon>
        <taxon>Enterobacterales</taxon>
        <taxon>Yersiniaceae</taxon>
        <taxon>Chimaeribacter</taxon>
    </lineage>
</organism>
<dbReference type="OrthoDB" id="9762238at2"/>
<dbReference type="InterPro" id="IPR011836">
    <property type="entry name" value="YhdP"/>
</dbReference>
<name>A0A2N5DXX1_9GAMM</name>
<gene>
    <name evidence="2" type="ORF">CYR55_19060</name>
</gene>
<dbReference type="EMBL" id="PJZF01000021">
    <property type="protein sequence ID" value="PLR32359.1"/>
    <property type="molecule type" value="Genomic_DNA"/>
</dbReference>
<dbReference type="PANTHER" id="PTHR38690:SF1">
    <property type="entry name" value="PROTEASE"/>
    <property type="match status" value="1"/>
</dbReference>
<dbReference type="PANTHER" id="PTHR38690">
    <property type="entry name" value="PROTEASE-RELATED"/>
    <property type="match status" value="1"/>
</dbReference>
<feature type="domain" description="YhdP central" evidence="1">
    <location>
        <begin position="1"/>
        <end position="1260"/>
    </location>
</feature>
<evidence type="ECO:0000259" key="1">
    <source>
        <dbReference type="Pfam" id="PF13116"/>
    </source>
</evidence>
<protein>
    <submittedName>
        <fullName evidence="2">DUF3971 domain-containing protein</fullName>
    </submittedName>
</protein>
<evidence type="ECO:0000313" key="3">
    <source>
        <dbReference type="Proteomes" id="UP000234240"/>
    </source>
</evidence>
<dbReference type="Proteomes" id="UP000234240">
    <property type="component" value="Unassembled WGS sequence"/>
</dbReference>
<reference evidence="2 3" key="1">
    <citation type="submission" date="2017-12" db="EMBL/GenBank/DDBJ databases">
        <title>Characterization of six clinical isolates of Enterochimera gen. nov., a novel genus of the Yersiniaciae family and the three species Enterochimera arupensis sp. nov., Enterochimera coloradensis sp. nov, and Enterochimera californica sp. nov.</title>
        <authorList>
            <person name="Rossi A."/>
            <person name="Fisher M."/>
        </authorList>
    </citation>
    <scope>NUCLEOTIDE SEQUENCE [LARGE SCALE GENOMIC DNA]</scope>
    <source>
        <strain evidence="3">2015-Iso6</strain>
    </source>
</reference>
<dbReference type="NCBIfam" id="TIGR02099">
    <property type="entry name" value="YhdP family protein"/>
    <property type="match status" value="1"/>
</dbReference>
<accession>A0A2N5DXX1</accession>
<keyword evidence="3" id="KW-1185">Reference proteome</keyword>
<dbReference type="NCBIfam" id="NF008148">
    <property type="entry name" value="PRK10899.1"/>
    <property type="match status" value="1"/>
</dbReference>
<sequence length="1273" mass="138893">MRRVPGILLTTCATIIVMVALLISGLRLALPKLDTFRPQLLSKIEAVSGVPVRVEKLSGRWETFGPTLEVNGLQARLPDSTWQLERVTLALDVWQSLLHWRWQFRDLTFYNLQLDLDSTLGGRDHQGSSVEPNEISNLFLKQVDHFDLRNSRISFLTPSGPRAVFDIPQLTWLNSANRHRAEGQLSLSTFTGQHGVVQLRMDLHDSQGLLNNGTVYLQADGVDLKPWLGRWLRHNTGLQTGSVSLAAWLQVQNGEIAGGDARVRQGEARWNIDGQPHRLEVTDLSLHAKRQGRGWQFDVPQLALQTDGQPWPRGGISALWLPENTDFLGPNQDEELRLRTRNIQIERLGPLLPMVAFLSPNLLDRWNDLKPAGHIDALALDIPLKQPELTRFQARWHDVSWQHWKVLPGISHFAGTLSGSVPQGRLDLDLNESVLPYGEMFRAPLEVHRARGAIGWVNNSDRLELWGRGLDVQARSLWATGNFDYLQPANGTPWLSILSGIRLYDAGDAWRYFPEPLMGTHLVDYLSGAIQGGQVENATLVYAGNPHLFPYKHNDGQFQVFVPLRAATFRFQPGWPALQNLDIDLNFLNDGLFMKAPHTLLGQVQGNNVVAAIPDYLKQKLLVDADIQGAGKEVGNYFNQTPLKGSLGAALDELQIGGDVSGRLHLDIPLNGKQVRATGDVQLANNSLLIKPLNTTIKNLNGRFRYDNGNLQSEPMQGNWLGQPLAVDFSTQEQPQSMGIKVNLSGDWQPAKLPGLPAAAIPALGGSAAWKSQVGITLPHQGKPEYEVESSVDLKGVSSHLPAPLAKAAGEPLLLTANAKGGLKSFDLTGRVGKENAFNSRWLLGEALTLDRAAWQRHSATPPPLPSDSSLTLDLPALDGESWLALLSPTQAAPAAGGAAPGLTFHFPKQVTLTTPVLDAGGQSWHNVAVKTTQQLGGMQAQVHADEADGTLKMAENAPWRADIRYLYYNPQFAAAAGNEGGHSAGSNPFGSNISFSNWPAVMLRCQSCWFYGQNVGRVEGDFTPQGDTLALSHGLVDTGKMRLTVDGQWQQGSAGSRTGLKGKLQGAKIDDAASWLGLSTPLKGAPFNVAFDLHWQGEPWKPSVPTLNGTLNSALGKGEIADLGGGRAGQLLRLISFDALLRKLQLDFSDTFGKGFYFDSIKSTIWIKDGVLHTDDLLVDGLAADIAMNGQVDLVRRQIEMEAVIAPEISATVGVATAFVINPVIGAAVFAATKALAPLWNKISLIRYHISGNLDQPKINEVLREPKAAGAK</sequence>